<gene>
    <name evidence="1" type="ORF">S03H2_41016</name>
</gene>
<name>X1JAA3_9ZZZZ</name>
<comment type="caution">
    <text evidence="1">The sequence shown here is derived from an EMBL/GenBank/DDBJ whole genome shotgun (WGS) entry which is preliminary data.</text>
</comment>
<organism evidence="1">
    <name type="scientific">marine sediment metagenome</name>
    <dbReference type="NCBI Taxonomy" id="412755"/>
    <lineage>
        <taxon>unclassified sequences</taxon>
        <taxon>metagenomes</taxon>
        <taxon>ecological metagenomes</taxon>
    </lineage>
</organism>
<proteinExistence type="predicted"/>
<evidence type="ECO:0000313" key="1">
    <source>
        <dbReference type="EMBL" id="GAH66688.1"/>
    </source>
</evidence>
<feature type="non-terminal residue" evidence="1">
    <location>
        <position position="182"/>
    </location>
</feature>
<reference evidence="1" key="1">
    <citation type="journal article" date="2014" name="Front. Microbiol.">
        <title>High frequency of phylogenetically diverse reductive dehalogenase-homologous genes in deep subseafloor sedimentary metagenomes.</title>
        <authorList>
            <person name="Kawai M."/>
            <person name="Futagami T."/>
            <person name="Toyoda A."/>
            <person name="Takaki Y."/>
            <person name="Nishi S."/>
            <person name="Hori S."/>
            <person name="Arai W."/>
            <person name="Tsubouchi T."/>
            <person name="Morono Y."/>
            <person name="Uchiyama I."/>
            <person name="Ito T."/>
            <person name="Fujiyama A."/>
            <person name="Inagaki F."/>
            <person name="Takami H."/>
        </authorList>
    </citation>
    <scope>NUCLEOTIDE SEQUENCE</scope>
    <source>
        <strain evidence="1">Expedition CK06-06</strain>
    </source>
</reference>
<dbReference type="EMBL" id="BARU01025459">
    <property type="protein sequence ID" value="GAH66688.1"/>
    <property type="molecule type" value="Genomic_DNA"/>
</dbReference>
<dbReference type="AlphaFoldDB" id="X1JAA3"/>
<protein>
    <recommendedName>
        <fullName evidence="2">Haloacid dehalogenase-like hydrolase</fullName>
    </recommendedName>
</protein>
<accession>X1JAA3</accession>
<sequence>MNPQQELIELQPTREFFIGIDSDGCVFDSMEPKQKEFFCPNVIRFFGLLPVSKIARETWEFVNLYSQTRGVNRFLALIECFKLLQERPEIKERNISIPDIASLIEWTEKETKLGNPALESYASTVNNPQIDLVLKWSKTVNKEIGEWIKGLVPFPNFKESLEKLVRKADAIVVSQTPVEALR</sequence>
<evidence type="ECO:0008006" key="2">
    <source>
        <dbReference type="Google" id="ProtNLM"/>
    </source>
</evidence>